<organism evidence="1 2">
    <name type="scientific">Helicobacter japonicus</name>
    <dbReference type="NCBI Taxonomy" id="425400"/>
    <lineage>
        <taxon>Bacteria</taxon>
        <taxon>Pseudomonadati</taxon>
        <taxon>Campylobacterota</taxon>
        <taxon>Epsilonproteobacteria</taxon>
        <taxon>Campylobacterales</taxon>
        <taxon>Helicobacteraceae</taxon>
        <taxon>Helicobacter</taxon>
    </lineage>
</organism>
<reference evidence="1 2" key="1">
    <citation type="journal article" date="2014" name="Genome Announc.">
        <title>Draft genome sequences of eight enterohepatic helicobacter species isolated from both laboratory and wild rodents.</title>
        <authorList>
            <person name="Sheh A."/>
            <person name="Shen Z."/>
            <person name="Fox J.G."/>
        </authorList>
    </citation>
    <scope>NUCLEOTIDE SEQUENCE [LARGE SCALE GENOMIC DNA]</scope>
    <source>
        <strain evidence="1 2">MIT 01-6451</strain>
    </source>
</reference>
<evidence type="ECO:0008006" key="3">
    <source>
        <dbReference type="Google" id="ProtNLM"/>
    </source>
</evidence>
<evidence type="ECO:0000313" key="1">
    <source>
        <dbReference type="EMBL" id="TLE03394.1"/>
    </source>
</evidence>
<gene>
    <name evidence="1" type="ORF">LS65_001085</name>
</gene>
<comment type="caution">
    <text evidence="1">The sequence shown here is derived from an EMBL/GenBank/DDBJ whole genome shotgun (WGS) entry which is preliminary data.</text>
</comment>
<name>A0A4U8TS86_9HELI</name>
<dbReference type="InterPro" id="IPR049708">
    <property type="entry name" value="PP0621-like"/>
</dbReference>
<dbReference type="RefSeq" id="WP_034362368.1">
    <property type="nucleotide sequence ID" value="NZ_CAJUDB010000008.1"/>
</dbReference>
<accession>A0A4U8TS86</accession>
<dbReference type="EMBL" id="JRMQ02000001">
    <property type="protein sequence ID" value="TLE03394.1"/>
    <property type="molecule type" value="Genomic_DNA"/>
</dbReference>
<dbReference type="OrthoDB" id="5356091at2"/>
<dbReference type="Proteomes" id="UP000029707">
    <property type="component" value="Unassembled WGS sequence"/>
</dbReference>
<protein>
    <recommendedName>
        <fullName evidence="3">Prokaryotic metallothionein family protein</fullName>
    </recommendedName>
</protein>
<evidence type="ECO:0000313" key="2">
    <source>
        <dbReference type="Proteomes" id="UP000029707"/>
    </source>
</evidence>
<keyword evidence="2" id="KW-1185">Reference proteome</keyword>
<dbReference type="AlphaFoldDB" id="A0A4U8TS86"/>
<dbReference type="NCBIfam" id="NF041023">
    <property type="entry name" value="PP0621_fam"/>
    <property type="match status" value="1"/>
</dbReference>
<dbReference type="GeneID" id="82321177"/>
<sequence length="78" mass="8790">MKFLIILLALALLVYMITRSLIRSNVSHKNTKTKNKQDAVEEMYQCAHCGIYVSQTESILADGVHFCSKDCLKKGAKQ</sequence>
<dbReference type="STRING" id="425400.LS65_06000"/>
<proteinExistence type="predicted"/>